<name>A0A849KG53_9MICO</name>
<keyword evidence="2" id="KW-0812">Transmembrane</keyword>
<organism evidence="3 4">
    <name type="scientific">Isoptericola sediminis</name>
    <dbReference type="NCBI Taxonomy" id="2733572"/>
    <lineage>
        <taxon>Bacteria</taxon>
        <taxon>Bacillati</taxon>
        <taxon>Actinomycetota</taxon>
        <taxon>Actinomycetes</taxon>
        <taxon>Micrococcales</taxon>
        <taxon>Promicromonosporaceae</taxon>
        <taxon>Isoptericola</taxon>
    </lineage>
</organism>
<keyword evidence="2" id="KW-0472">Membrane</keyword>
<sequence>MTQHSTPEQPVRSSRAPVVRRWVAGAMAVITTLLVVASSLVVWAHRTVLDTDQFMDTVGPALDDPAFADALADRVSDEVLLALDLDSRVSDRLAQLDTALVAALVARGDLAPGPLLDALSGDVDRPTLAAITPLIVEPLEERIDAAVERVVTSDAVADRVPDLVERAHSGVVALARADVEDHPNVYLTDDAVMLNTLPLVADAVRESLGGLEDVLGDVTLPDAVSERAPEARAQLSEALGVELPEGIGQVQLMDRATFDGLQDAVTTADRVGWLLVVLTLVAVVATLWISPDRRRGAVQLGIGVLVGVVIVTALISRLRGVVVDVARTPDGERVATVLFESVAGEVHEILWLVAVVAAVTVVVGALLGRPRWLVDAGRRWPWVATVTGQDGRLGRWVAAHADVLRVAVLAVAVLVVVATGFLWVVMVLTVLLAAAALWAITVTRRSAGLPGERRGSERPPAEQPPAEQPRA</sequence>
<protein>
    <recommendedName>
        <fullName evidence="5">Integral membrane protein</fullName>
    </recommendedName>
</protein>
<dbReference type="EMBL" id="JABFAJ010000015">
    <property type="protein sequence ID" value="NNU27533.1"/>
    <property type="molecule type" value="Genomic_DNA"/>
</dbReference>
<evidence type="ECO:0000256" key="2">
    <source>
        <dbReference type="SAM" id="Phobius"/>
    </source>
</evidence>
<feature type="transmembrane region" description="Helical" evidence="2">
    <location>
        <begin position="271"/>
        <end position="289"/>
    </location>
</feature>
<evidence type="ECO:0000313" key="3">
    <source>
        <dbReference type="EMBL" id="NNU27533.1"/>
    </source>
</evidence>
<dbReference type="RefSeq" id="WP_171247044.1">
    <property type="nucleotide sequence ID" value="NZ_JABFAJ010000015.1"/>
</dbReference>
<keyword evidence="2" id="KW-1133">Transmembrane helix</keyword>
<evidence type="ECO:0008006" key="5">
    <source>
        <dbReference type="Google" id="ProtNLM"/>
    </source>
</evidence>
<gene>
    <name evidence="3" type="ORF">HLI28_08255</name>
</gene>
<feature type="compositionally biased region" description="Basic and acidic residues" evidence="1">
    <location>
        <begin position="451"/>
        <end position="460"/>
    </location>
</feature>
<feature type="region of interest" description="Disordered" evidence="1">
    <location>
        <begin position="448"/>
        <end position="471"/>
    </location>
</feature>
<accession>A0A849KG53</accession>
<keyword evidence="4" id="KW-1185">Reference proteome</keyword>
<reference evidence="3 4" key="1">
    <citation type="submission" date="2020-05" db="EMBL/GenBank/DDBJ databases">
        <title>Genome sequence of Isoptericola sp. JC619 isolated from Chilika lagoon, India.</title>
        <authorList>
            <person name="Kumar D."/>
            <person name="Appam K."/>
            <person name="Gandham S."/>
            <person name="Uppada J."/>
            <person name="Sasikala C."/>
            <person name="Venkata Ramana C."/>
        </authorList>
    </citation>
    <scope>NUCLEOTIDE SEQUENCE [LARGE SCALE GENOMIC DNA]</scope>
    <source>
        <strain evidence="3 4">JC619</strain>
    </source>
</reference>
<proteinExistence type="predicted"/>
<feature type="transmembrane region" description="Helical" evidence="2">
    <location>
        <begin position="349"/>
        <end position="368"/>
    </location>
</feature>
<evidence type="ECO:0000256" key="1">
    <source>
        <dbReference type="SAM" id="MobiDB-lite"/>
    </source>
</evidence>
<evidence type="ECO:0000313" key="4">
    <source>
        <dbReference type="Proteomes" id="UP000557204"/>
    </source>
</evidence>
<dbReference type="AlphaFoldDB" id="A0A849KG53"/>
<feature type="transmembrane region" description="Helical" evidence="2">
    <location>
        <begin position="421"/>
        <end position="440"/>
    </location>
</feature>
<dbReference type="Proteomes" id="UP000557204">
    <property type="component" value="Unassembled WGS sequence"/>
</dbReference>
<feature type="transmembrane region" description="Helical" evidence="2">
    <location>
        <begin position="296"/>
        <end position="315"/>
    </location>
</feature>
<feature type="transmembrane region" description="Helical" evidence="2">
    <location>
        <begin position="22"/>
        <end position="44"/>
    </location>
</feature>
<feature type="compositionally biased region" description="Pro residues" evidence="1">
    <location>
        <begin position="461"/>
        <end position="471"/>
    </location>
</feature>
<comment type="caution">
    <text evidence="3">The sequence shown here is derived from an EMBL/GenBank/DDBJ whole genome shotgun (WGS) entry which is preliminary data.</text>
</comment>